<evidence type="ECO:0000313" key="2">
    <source>
        <dbReference type="Proteomes" id="UP000324897"/>
    </source>
</evidence>
<protein>
    <submittedName>
        <fullName evidence="1">Uncharacterized protein</fullName>
    </submittedName>
</protein>
<comment type="caution">
    <text evidence="1">The sequence shown here is derived from an EMBL/GenBank/DDBJ whole genome shotgun (WGS) entry which is preliminary data.</text>
</comment>
<feature type="non-terminal residue" evidence="1">
    <location>
        <position position="1"/>
    </location>
</feature>
<dbReference type="Gramene" id="TVU31131">
    <property type="protein sequence ID" value="TVU31131"/>
    <property type="gene ID" value="EJB05_22802"/>
</dbReference>
<sequence>MGLRRVGPSGADMTALAADGVPLRASPTMGLKREERGCCLAELPSIDASPIRSMHPTITQAFRESDKLRRPWSCGLSTRHSQLLLALAMRGLVQLRVCHWIYALLPFQHYPRQLASRPILGTQHPSPTSKSENVMVDCWSQAHMVDKWSREDVHGQVATTKRQHNLRRSERRRRSTCLAVRSSSQGFVFDGGTFRGVGHSGGSFLSSLLAYCIGIWTPRNLKAGKALQKSAKKEDTDLIEILPGKLENYEEK</sequence>
<proteinExistence type="predicted"/>
<name>A0A5J9V6W2_9POAL</name>
<dbReference type="Proteomes" id="UP000324897">
    <property type="component" value="Chromosome 1"/>
</dbReference>
<accession>A0A5J9V6W2</accession>
<reference evidence="1 2" key="1">
    <citation type="journal article" date="2019" name="Sci. Rep.">
        <title>A high-quality genome of Eragrostis curvula grass provides insights into Poaceae evolution and supports new strategies to enhance forage quality.</title>
        <authorList>
            <person name="Carballo J."/>
            <person name="Santos B.A.C.M."/>
            <person name="Zappacosta D."/>
            <person name="Garbus I."/>
            <person name="Selva J.P."/>
            <person name="Gallo C.A."/>
            <person name="Diaz A."/>
            <person name="Albertini E."/>
            <person name="Caccamo M."/>
            <person name="Echenique V."/>
        </authorList>
    </citation>
    <scope>NUCLEOTIDE SEQUENCE [LARGE SCALE GENOMIC DNA]</scope>
    <source>
        <strain evidence="2">cv. Victoria</strain>
        <tissue evidence="1">Leaf</tissue>
    </source>
</reference>
<dbReference type="AlphaFoldDB" id="A0A5J9V6W2"/>
<feature type="non-terminal residue" evidence="1">
    <location>
        <position position="252"/>
    </location>
</feature>
<organism evidence="1 2">
    <name type="scientific">Eragrostis curvula</name>
    <name type="common">weeping love grass</name>
    <dbReference type="NCBI Taxonomy" id="38414"/>
    <lineage>
        <taxon>Eukaryota</taxon>
        <taxon>Viridiplantae</taxon>
        <taxon>Streptophyta</taxon>
        <taxon>Embryophyta</taxon>
        <taxon>Tracheophyta</taxon>
        <taxon>Spermatophyta</taxon>
        <taxon>Magnoliopsida</taxon>
        <taxon>Liliopsida</taxon>
        <taxon>Poales</taxon>
        <taxon>Poaceae</taxon>
        <taxon>PACMAD clade</taxon>
        <taxon>Chloridoideae</taxon>
        <taxon>Eragrostideae</taxon>
        <taxon>Eragrostidinae</taxon>
        <taxon>Eragrostis</taxon>
    </lineage>
</organism>
<evidence type="ECO:0000313" key="1">
    <source>
        <dbReference type="EMBL" id="TVU31131.1"/>
    </source>
</evidence>
<gene>
    <name evidence="1" type="ORF">EJB05_22802</name>
</gene>
<keyword evidence="2" id="KW-1185">Reference proteome</keyword>
<dbReference type="EMBL" id="RWGY01000011">
    <property type="protein sequence ID" value="TVU31131.1"/>
    <property type="molecule type" value="Genomic_DNA"/>
</dbReference>